<sequence length="260" mass="29758">MRTRRSYFLPTSTIPCRSRKQTTNVVEPEFRTIVEMRDNRTMAQMLQAPIEGEAKAITTRSDMSYKEPPIPPPGVEQQERTEETTDTELPSTEDIQPPSVQVQVQEDKPIEKPSVDSDPHQEEIDVVTITNDLLPPSVENDDLDGEEVAVDDLRVDNSIQNYEHEYSESEDSDFDNPSVPLPPSEPPDEEFDFESVFGDEILVVRNTIVEFECINARVKFNVFNDENDDLSYFMFVIFNKVFYFLSAESEDTIFDPGISN</sequence>
<gene>
    <name evidence="2" type="ORF">Tci_027918</name>
</gene>
<feature type="region of interest" description="Disordered" evidence="1">
    <location>
        <begin position="60"/>
        <end position="105"/>
    </location>
</feature>
<organism evidence="2">
    <name type="scientific">Tanacetum cinerariifolium</name>
    <name type="common">Dalmatian daisy</name>
    <name type="synonym">Chrysanthemum cinerariifolium</name>
    <dbReference type="NCBI Taxonomy" id="118510"/>
    <lineage>
        <taxon>Eukaryota</taxon>
        <taxon>Viridiplantae</taxon>
        <taxon>Streptophyta</taxon>
        <taxon>Embryophyta</taxon>
        <taxon>Tracheophyta</taxon>
        <taxon>Spermatophyta</taxon>
        <taxon>Magnoliopsida</taxon>
        <taxon>eudicotyledons</taxon>
        <taxon>Gunneridae</taxon>
        <taxon>Pentapetalae</taxon>
        <taxon>asterids</taxon>
        <taxon>campanulids</taxon>
        <taxon>Asterales</taxon>
        <taxon>Asteraceae</taxon>
        <taxon>Asteroideae</taxon>
        <taxon>Anthemideae</taxon>
        <taxon>Anthemidinae</taxon>
        <taxon>Tanacetum</taxon>
    </lineage>
</organism>
<reference evidence="2" key="1">
    <citation type="journal article" date="2019" name="Sci. Rep.">
        <title>Draft genome of Tanacetum cinerariifolium, the natural source of mosquito coil.</title>
        <authorList>
            <person name="Yamashiro T."/>
            <person name="Shiraishi A."/>
            <person name="Satake H."/>
            <person name="Nakayama K."/>
        </authorList>
    </citation>
    <scope>NUCLEOTIDE SEQUENCE</scope>
</reference>
<comment type="caution">
    <text evidence="2">The sequence shown here is derived from an EMBL/GenBank/DDBJ whole genome shotgun (WGS) entry which is preliminary data.</text>
</comment>
<feature type="compositionally biased region" description="Polar residues" evidence="1">
    <location>
        <begin position="89"/>
        <end position="104"/>
    </location>
</feature>
<evidence type="ECO:0000313" key="2">
    <source>
        <dbReference type="EMBL" id="GEU55940.1"/>
    </source>
</evidence>
<evidence type="ECO:0008006" key="3">
    <source>
        <dbReference type="Google" id="ProtNLM"/>
    </source>
</evidence>
<feature type="region of interest" description="Disordered" evidence="1">
    <location>
        <begin position="165"/>
        <end position="189"/>
    </location>
</feature>
<protein>
    <recommendedName>
        <fullName evidence="3">Reverse transcriptase domain-containing protein</fullName>
    </recommendedName>
</protein>
<evidence type="ECO:0000256" key="1">
    <source>
        <dbReference type="SAM" id="MobiDB-lite"/>
    </source>
</evidence>
<proteinExistence type="predicted"/>
<name>A0A6L2L4F0_TANCI</name>
<dbReference type="EMBL" id="BKCJ010003577">
    <property type="protein sequence ID" value="GEU55940.1"/>
    <property type="molecule type" value="Genomic_DNA"/>
</dbReference>
<dbReference type="AlphaFoldDB" id="A0A6L2L4F0"/>
<accession>A0A6L2L4F0</accession>